<dbReference type="OrthoDB" id="6513042at2759"/>
<dbReference type="InterPro" id="IPR018838">
    <property type="entry name" value="ZGRF1-like_N"/>
</dbReference>
<proteinExistence type="predicted"/>
<protein>
    <recommendedName>
        <fullName evidence="2">5'-3' DNA helicase ZGRF1-like N-terminal domain-containing protein</fullName>
    </recommendedName>
</protein>
<feature type="compositionally biased region" description="Polar residues" evidence="1">
    <location>
        <begin position="252"/>
        <end position="265"/>
    </location>
</feature>
<dbReference type="GO" id="GO:0006302">
    <property type="term" value="P:double-strand break repair"/>
    <property type="evidence" value="ECO:0007669"/>
    <property type="project" value="TreeGrafter"/>
</dbReference>
<feature type="compositionally biased region" description="Low complexity" evidence="1">
    <location>
        <begin position="285"/>
        <end position="294"/>
    </location>
</feature>
<evidence type="ECO:0000313" key="3">
    <source>
        <dbReference type="EMBL" id="RAL07988.1"/>
    </source>
</evidence>
<dbReference type="PANTHER" id="PTHR28535">
    <property type="entry name" value="ZINC FINGER GRF-TYPE CONTAINING 1"/>
    <property type="match status" value="1"/>
</dbReference>
<reference evidence="3 4" key="1">
    <citation type="submission" date="2018-02" db="EMBL/GenBank/DDBJ databases">
        <title>The genomes of Aspergillus section Nigri reveals drivers in fungal speciation.</title>
        <authorList>
            <consortium name="DOE Joint Genome Institute"/>
            <person name="Vesth T.C."/>
            <person name="Nybo J."/>
            <person name="Theobald S."/>
            <person name="Brandl J."/>
            <person name="Frisvad J.C."/>
            <person name="Nielsen K.F."/>
            <person name="Lyhne E.K."/>
            <person name="Kogle M.E."/>
            <person name="Kuo A."/>
            <person name="Riley R."/>
            <person name="Clum A."/>
            <person name="Nolan M."/>
            <person name="Lipzen A."/>
            <person name="Salamov A."/>
            <person name="Henrissat B."/>
            <person name="Wiebenga A."/>
            <person name="De vries R.P."/>
            <person name="Grigoriev I.V."/>
            <person name="Mortensen U.H."/>
            <person name="Andersen M.R."/>
            <person name="Baker S.E."/>
        </authorList>
    </citation>
    <scope>NUCLEOTIDE SEQUENCE [LARGE SCALE GENOMIC DNA]</scope>
    <source>
        <strain evidence="3 4">CBS 101889</strain>
    </source>
</reference>
<dbReference type="Pfam" id="PF10382">
    <property type="entry name" value="ZGRF1-like_N"/>
    <property type="match status" value="1"/>
</dbReference>
<feature type="compositionally biased region" description="Low complexity" evidence="1">
    <location>
        <begin position="408"/>
        <end position="432"/>
    </location>
</feature>
<keyword evidence="4" id="KW-1185">Reference proteome</keyword>
<dbReference type="GO" id="GO:0005634">
    <property type="term" value="C:nucleus"/>
    <property type="evidence" value="ECO:0007669"/>
    <property type="project" value="TreeGrafter"/>
</dbReference>
<sequence length="557" mass="58225">MPTNTPGTPTTSTQNNPLLPPPTQNTAPVLKHRCLFTHDTRRKAKRWQDGYVRYHTFNKRVMTYDTAGNFIGDLHWRQDDVGIQDGDELELDRGVLVQVCEAVGRSETDVSFVLNSSSHGGRGAGGSGLGAGAGAGTQSSLYTASPASSWRSQSFATGTGTATPSLLAGRGTQVRSLNEVLGVRRGVPGDIGMGINTESGSGSGNGNEVGTGIGVLKHGQSLGDRVVAAPAAKRQRIAGLKSSPPAEEGRLSAQQLHRQAQTPSRRVQPVQPVQSRPRAAVVDLTGPSTAAPVSTTPPNPRHQKADSRAGAPQFVATKSAPSKESASASPSLEPSRKDSASASPLPPSRKDSVNPLQPPRKETTNPASHPQPRPAKPEDPPTLLRLSTSKPRKKLMYSALLPGGGGQAYKPASAASVAPAPAAAAAPRNNKTPAPPAQPSSTTTSSSSSSSSTTKNDFTPSTSTQNILNDLINAPPRPPNPTLTTKQTPTHGGLRKSYSDPTALTTRTTTTASLSFHSTTGPRLPTIPEPDPADQGPWTREALDLFEFWPAGRAKPV</sequence>
<dbReference type="GO" id="GO:0035861">
    <property type="term" value="C:site of double-strand break"/>
    <property type="evidence" value="ECO:0007669"/>
    <property type="project" value="TreeGrafter"/>
</dbReference>
<dbReference type="AlphaFoldDB" id="A0A395HMA2"/>
<dbReference type="InterPro" id="IPR052800">
    <property type="entry name" value="DNA_Repair_Helicase_ZGRF1"/>
</dbReference>
<evidence type="ECO:0000259" key="2">
    <source>
        <dbReference type="Pfam" id="PF10382"/>
    </source>
</evidence>
<dbReference type="GeneID" id="37205073"/>
<feature type="compositionally biased region" description="Low complexity" evidence="1">
    <location>
        <begin position="1"/>
        <end position="17"/>
    </location>
</feature>
<gene>
    <name evidence="3" type="ORF">BO97DRAFT_480922</name>
</gene>
<feature type="region of interest" description="Disordered" evidence="1">
    <location>
        <begin position="235"/>
        <end position="539"/>
    </location>
</feature>
<feature type="compositionally biased region" description="Low complexity" evidence="1">
    <location>
        <begin position="502"/>
        <end position="515"/>
    </location>
</feature>
<dbReference type="EMBL" id="KZ824321">
    <property type="protein sequence ID" value="RAL07988.1"/>
    <property type="molecule type" value="Genomic_DNA"/>
</dbReference>
<feature type="compositionally biased region" description="Low complexity" evidence="1">
    <location>
        <begin position="440"/>
        <end position="454"/>
    </location>
</feature>
<dbReference type="VEuPathDB" id="FungiDB:BO97DRAFT_480922"/>
<dbReference type="RefSeq" id="XP_025547142.1">
    <property type="nucleotide sequence ID" value="XM_025700784.1"/>
</dbReference>
<feature type="region of interest" description="Disordered" evidence="1">
    <location>
        <begin position="1"/>
        <end position="27"/>
    </location>
</feature>
<feature type="compositionally biased region" description="Low complexity" evidence="1">
    <location>
        <begin position="318"/>
        <end position="333"/>
    </location>
</feature>
<organism evidence="3 4">
    <name type="scientific">Aspergillus homomorphus (strain CBS 101889)</name>
    <dbReference type="NCBI Taxonomy" id="1450537"/>
    <lineage>
        <taxon>Eukaryota</taxon>
        <taxon>Fungi</taxon>
        <taxon>Dikarya</taxon>
        <taxon>Ascomycota</taxon>
        <taxon>Pezizomycotina</taxon>
        <taxon>Eurotiomycetes</taxon>
        <taxon>Eurotiomycetidae</taxon>
        <taxon>Eurotiales</taxon>
        <taxon>Aspergillaceae</taxon>
        <taxon>Aspergillus</taxon>
        <taxon>Aspergillus subgen. Circumdati</taxon>
    </lineage>
</organism>
<evidence type="ECO:0000256" key="1">
    <source>
        <dbReference type="SAM" id="MobiDB-lite"/>
    </source>
</evidence>
<feature type="compositionally biased region" description="Polar residues" evidence="1">
    <location>
        <begin position="455"/>
        <end position="468"/>
    </location>
</feature>
<name>A0A395HMA2_ASPHC</name>
<accession>A0A395HMA2</accession>
<feature type="domain" description="5'-3' DNA helicase ZGRF1-like N-terminal" evidence="2">
    <location>
        <begin position="29"/>
        <end position="110"/>
    </location>
</feature>
<evidence type="ECO:0000313" key="4">
    <source>
        <dbReference type="Proteomes" id="UP000248961"/>
    </source>
</evidence>
<dbReference type="Proteomes" id="UP000248961">
    <property type="component" value="Unassembled WGS sequence"/>
</dbReference>
<dbReference type="PANTHER" id="PTHR28535:SF1">
    <property type="entry name" value="PROTEIN ZGRF1"/>
    <property type="match status" value="1"/>
</dbReference>